<evidence type="ECO:0000313" key="1">
    <source>
        <dbReference type="EMBL" id="AZN72731.1"/>
    </source>
</evidence>
<dbReference type="RefSeq" id="WP_126011059.1">
    <property type="nucleotide sequence ID" value="NZ_CP032509.1"/>
</dbReference>
<accession>A0A3Q8XQK6</accession>
<reference evidence="1 2" key="1">
    <citation type="submission" date="2018-09" db="EMBL/GenBank/DDBJ databases">
        <title>Marinorhizobium profundi gen. nov., sp. nov., isolated from a deep-sea sediment sample from the New Britain Trench and proposal of Marinorhizobiaceae fam. nov. in the order Rhizobiales of the class Alphaproteobacteria.</title>
        <authorList>
            <person name="Cao J."/>
        </authorList>
    </citation>
    <scope>NUCLEOTIDE SEQUENCE [LARGE SCALE GENOMIC DNA]</scope>
    <source>
        <strain evidence="1 2">WS11</strain>
    </source>
</reference>
<gene>
    <name evidence="1" type="ORF">D5400_16910</name>
</gene>
<organism evidence="1 2">
    <name type="scientific">Georhizobium profundi</name>
    <dbReference type="NCBI Taxonomy" id="2341112"/>
    <lineage>
        <taxon>Bacteria</taxon>
        <taxon>Pseudomonadati</taxon>
        <taxon>Pseudomonadota</taxon>
        <taxon>Alphaproteobacteria</taxon>
        <taxon>Hyphomicrobiales</taxon>
        <taxon>Rhizobiaceae</taxon>
        <taxon>Georhizobium</taxon>
    </lineage>
</organism>
<dbReference type="AlphaFoldDB" id="A0A3Q8XQK6"/>
<name>A0A3Q8XQK6_9HYPH</name>
<evidence type="ECO:0000313" key="2">
    <source>
        <dbReference type="Proteomes" id="UP000268192"/>
    </source>
</evidence>
<dbReference type="Proteomes" id="UP000268192">
    <property type="component" value="Chromosome"/>
</dbReference>
<dbReference type="KEGG" id="abaw:D5400_16910"/>
<dbReference type="OrthoDB" id="7307689at2"/>
<sequence>MWTPDASIIVTAEQKAAKAAAELTDTFRLAIQSHVDQTAQSRRYDSGNSLASYVASTNEAWAAEAQAFVAWRDEIWAHAYAELDKVTAGARPVPEVAELMAELPAMVWPEAA</sequence>
<dbReference type="EMBL" id="CP032509">
    <property type="protein sequence ID" value="AZN72731.1"/>
    <property type="molecule type" value="Genomic_DNA"/>
</dbReference>
<proteinExistence type="predicted"/>
<keyword evidence="2" id="KW-1185">Reference proteome</keyword>
<protein>
    <submittedName>
        <fullName evidence="1">Uncharacterized protein</fullName>
    </submittedName>
</protein>